<dbReference type="AlphaFoldDB" id="A0A368XHT6"/>
<evidence type="ECO:0000313" key="4">
    <source>
        <dbReference type="Proteomes" id="UP000252884"/>
    </source>
</evidence>
<protein>
    <submittedName>
        <fullName evidence="3">Uncharacterized protein</fullName>
    </submittedName>
</protein>
<feature type="signal peptide" evidence="2">
    <location>
        <begin position="1"/>
        <end position="22"/>
    </location>
</feature>
<sequence>MKKLLISLIGALTLSAAWPALAGPDFQVIENARANRQAAVAAQGTSTVRVDSTTGQPVKCPPDPLVLPLDHGPRALTTPGENQVRKARYEAQLKACAIPVL</sequence>
<feature type="region of interest" description="Disordered" evidence="1">
    <location>
        <begin position="47"/>
        <end position="83"/>
    </location>
</feature>
<proteinExistence type="predicted"/>
<dbReference type="RefSeq" id="WP_114471434.1">
    <property type="nucleotide sequence ID" value="NZ_QPJK01000011.1"/>
</dbReference>
<organism evidence="3 4">
    <name type="scientific">Pseudorhodoferax soli</name>
    <dbReference type="NCBI Taxonomy" id="545864"/>
    <lineage>
        <taxon>Bacteria</taxon>
        <taxon>Pseudomonadati</taxon>
        <taxon>Pseudomonadota</taxon>
        <taxon>Betaproteobacteria</taxon>
        <taxon>Burkholderiales</taxon>
        <taxon>Comamonadaceae</taxon>
    </lineage>
</organism>
<feature type="chain" id="PRO_5016819096" evidence="2">
    <location>
        <begin position="23"/>
        <end position="101"/>
    </location>
</feature>
<evidence type="ECO:0000256" key="2">
    <source>
        <dbReference type="SAM" id="SignalP"/>
    </source>
</evidence>
<dbReference type="Proteomes" id="UP000252884">
    <property type="component" value="Unassembled WGS sequence"/>
</dbReference>
<name>A0A368XHT6_9BURK</name>
<dbReference type="EMBL" id="QPJK01000011">
    <property type="protein sequence ID" value="RCW66057.1"/>
    <property type="molecule type" value="Genomic_DNA"/>
</dbReference>
<evidence type="ECO:0000256" key="1">
    <source>
        <dbReference type="SAM" id="MobiDB-lite"/>
    </source>
</evidence>
<evidence type="ECO:0000313" key="3">
    <source>
        <dbReference type="EMBL" id="RCW66057.1"/>
    </source>
</evidence>
<keyword evidence="4" id="KW-1185">Reference proteome</keyword>
<gene>
    <name evidence="3" type="ORF">DES41_11115</name>
</gene>
<dbReference type="OrthoDB" id="8759547at2"/>
<keyword evidence="2" id="KW-0732">Signal</keyword>
<feature type="compositionally biased region" description="Polar residues" evidence="1">
    <location>
        <begin position="47"/>
        <end position="56"/>
    </location>
</feature>
<reference evidence="3 4" key="1">
    <citation type="submission" date="2018-07" db="EMBL/GenBank/DDBJ databases">
        <title>Genomic Encyclopedia of Type Strains, Phase IV (KMG-IV): sequencing the most valuable type-strain genomes for metagenomic binning, comparative biology and taxonomic classification.</title>
        <authorList>
            <person name="Goeker M."/>
        </authorList>
    </citation>
    <scope>NUCLEOTIDE SEQUENCE [LARGE SCALE GENOMIC DNA]</scope>
    <source>
        <strain evidence="3 4">DSM 21634</strain>
    </source>
</reference>
<accession>A0A368XHT6</accession>
<comment type="caution">
    <text evidence="3">The sequence shown here is derived from an EMBL/GenBank/DDBJ whole genome shotgun (WGS) entry which is preliminary data.</text>
</comment>